<feature type="non-terminal residue" evidence="1">
    <location>
        <position position="83"/>
    </location>
</feature>
<protein>
    <submittedName>
        <fullName evidence="1">Putative secreted peptide</fullName>
    </submittedName>
</protein>
<dbReference type="EMBL" id="GBBI01004355">
    <property type="protein sequence ID" value="JAC14357.1"/>
    <property type="molecule type" value="mRNA"/>
</dbReference>
<sequence length="83" mass="9668">MKSHLLGTSVARSVSRMFPRMILLCLLLVGIINLTFSRTWDFSPPVTFPNIGRQLYFTTLFHLFDKLLFMIEAPISIMTWQDM</sequence>
<evidence type="ECO:0000313" key="1">
    <source>
        <dbReference type="EMBL" id="JAC14357.1"/>
    </source>
</evidence>
<accession>A0A023EYV0</accession>
<proteinExistence type="evidence at transcript level"/>
<reference evidence="1" key="1">
    <citation type="journal article" date="2014" name="PLoS Negl. Trop. Dis.">
        <title>An updated insight into the Sialotranscriptome of Triatoma infestans: developmental stage and geographic variations.</title>
        <authorList>
            <person name="Schwarz A."/>
            <person name="Medrano-Mercado N."/>
            <person name="Schaub G.A."/>
            <person name="Struchiner C.J."/>
            <person name="Bargues M.D."/>
            <person name="Levy M.Z."/>
            <person name="Ribeiro J.M."/>
        </authorList>
    </citation>
    <scope>NUCLEOTIDE SEQUENCE</scope>
    <source>
        <strain evidence="1">Chile</strain>
        <tissue evidence="1">Salivary glands</tissue>
    </source>
</reference>
<name>A0A023EYV0_TRIIF</name>
<organism evidence="1">
    <name type="scientific">Triatoma infestans</name>
    <name type="common">Assassin bug</name>
    <dbReference type="NCBI Taxonomy" id="30076"/>
    <lineage>
        <taxon>Eukaryota</taxon>
        <taxon>Metazoa</taxon>
        <taxon>Ecdysozoa</taxon>
        <taxon>Arthropoda</taxon>
        <taxon>Hexapoda</taxon>
        <taxon>Insecta</taxon>
        <taxon>Pterygota</taxon>
        <taxon>Neoptera</taxon>
        <taxon>Paraneoptera</taxon>
        <taxon>Hemiptera</taxon>
        <taxon>Heteroptera</taxon>
        <taxon>Panheteroptera</taxon>
        <taxon>Cimicomorpha</taxon>
        <taxon>Reduviidae</taxon>
        <taxon>Triatominae</taxon>
        <taxon>Triatoma</taxon>
    </lineage>
</organism>
<dbReference type="AlphaFoldDB" id="A0A023EYV0"/>